<evidence type="ECO:0000256" key="1">
    <source>
        <dbReference type="ARBA" id="ARBA00022741"/>
    </source>
</evidence>
<dbReference type="PANTHER" id="PTHR20953">
    <property type="entry name" value="KINASE-RELATED"/>
    <property type="match status" value="1"/>
</dbReference>
<dbReference type="GO" id="GO:0005524">
    <property type="term" value="F:ATP binding"/>
    <property type="evidence" value="ECO:0007669"/>
    <property type="project" value="UniProtKB-KW"/>
</dbReference>
<evidence type="ECO:0000259" key="3">
    <source>
        <dbReference type="SMART" id="SM00382"/>
    </source>
</evidence>
<protein>
    <submittedName>
        <fullName evidence="4">Stage III sporulation protein AA</fullName>
    </submittedName>
</protein>
<accession>A0A7X2ZAY8</accession>
<dbReference type="AlphaFoldDB" id="A0A7X2ZAY8"/>
<evidence type="ECO:0000313" key="5">
    <source>
        <dbReference type="Proteomes" id="UP000450917"/>
    </source>
</evidence>
<evidence type="ECO:0000256" key="2">
    <source>
        <dbReference type="ARBA" id="ARBA00022840"/>
    </source>
</evidence>
<dbReference type="RefSeq" id="WP_141333989.1">
    <property type="nucleotide sequence ID" value="NZ_WNZX01000010.1"/>
</dbReference>
<gene>
    <name evidence="4" type="primary">spoIIIAA</name>
    <name evidence="4" type="ORF">GNP93_13040</name>
</gene>
<evidence type="ECO:0000313" key="4">
    <source>
        <dbReference type="EMBL" id="MUG71595.1"/>
    </source>
</evidence>
<dbReference type="Gene3D" id="3.40.50.300">
    <property type="entry name" value="P-loop containing nucleotide triphosphate hydrolases"/>
    <property type="match status" value="1"/>
</dbReference>
<keyword evidence="2" id="KW-0067">ATP-binding</keyword>
<organism evidence="4 5">
    <name type="scientific">Paenibacillus validus</name>
    <dbReference type="NCBI Taxonomy" id="44253"/>
    <lineage>
        <taxon>Bacteria</taxon>
        <taxon>Bacillati</taxon>
        <taxon>Bacillota</taxon>
        <taxon>Bacilli</taxon>
        <taxon>Bacillales</taxon>
        <taxon>Paenibacillaceae</taxon>
        <taxon>Paenibacillus</taxon>
    </lineage>
</organism>
<sequence length="338" mass="36605">MQSILPFFSAPLRHILATLATGLPPGRTLQEIRIRENRPLEVVWGPGHAFVTAEGATCSRTEQAYHPTRQDCALLLELLTQHSMYTFEEELKRGYITIQGGHRVGLSGRTVVEHGHVKYIKDVSGFNIRLAREWKNAAQRVLPFLLEPRTGQVLRTLIVSPPQQGKTTLVRDIARQLSEGFASGEGSTPSRAFKVGIVDERSEIAACVRGVPTFDVGPRTDVLDGCPKAEGMMMMIRSMSPEVLIADEIGRAEDAAAVHEALHAGIAVIATAHGRDAQDVKGRPILKELVADGVFERFVVLSRAPAANAGAGAPGTAVYDAQGKRLDERLALRGGVSL</sequence>
<dbReference type="InterPro" id="IPR045735">
    <property type="entry name" value="Spore_III_AA_AAA+_ATPase"/>
</dbReference>
<dbReference type="Pfam" id="PF19568">
    <property type="entry name" value="Spore_III_AA"/>
    <property type="match status" value="1"/>
</dbReference>
<dbReference type="EMBL" id="WNZX01000010">
    <property type="protein sequence ID" value="MUG71595.1"/>
    <property type="molecule type" value="Genomic_DNA"/>
</dbReference>
<proteinExistence type="predicted"/>
<dbReference type="SUPFAM" id="SSF52540">
    <property type="entry name" value="P-loop containing nucleoside triphosphate hydrolases"/>
    <property type="match status" value="1"/>
</dbReference>
<dbReference type="Proteomes" id="UP000450917">
    <property type="component" value="Unassembled WGS sequence"/>
</dbReference>
<name>A0A7X2ZAY8_9BACL</name>
<dbReference type="PANTHER" id="PTHR20953:SF3">
    <property type="entry name" value="P-LOOP CONTAINING NUCLEOSIDE TRIPHOSPHATE HYDROLASES SUPERFAMILY PROTEIN"/>
    <property type="match status" value="1"/>
</dbReference>
<keyword evidence="5" id="KW-1185">Reference proteome</keyword>
<comment type="caution">
    <text evidence="4">The sequence shown here is derived from an EMBL/GenBank/DDBJ whole genome shotgun (WGS) entry which is preliminary data.</text>
</comment>
<reference evidence="4 5" key="1">
    <citation type="submission" date="2019-11" db="EMBL/GenBank/DDBJ databases">
        <title>Draft genome sequences of five Paenibacillus species of dairy origin.</title>
        <authorList>
            <person name="Olajide A.M."/>
            <person name="Chen S."/>
            <person name="Lapointe G."/>
        </authorList>
    </citation>
    <scope>NUCLEOTIDE SEQUENCE [LARGE SCALE GENOMIC DNA]</scope>
    <source>
        <strain evidence="4 5">2CS3</strain>
    </source>
</reference>
<dbReference type="InterPro" id="IPR003593">
    <property type="entry name" value="AAA+_ATPase"/>
</dbReference>
<keyword evidence="1" id="KW-0547">Nucleotide-binding</keyword>
<dbReference type="SMART" id="SM00382">
    <property type="entry name" value="AAA"/>
    <property type="match status" value="1"/>
</dbReference>
<feature type="domain" description="AAA+ ATPase" evidence="3">
    <location>
        <begin position="152"/>
        <end position="305"/>
    </location>
</feature>
<dbReference type="NCBIfam" id="TIGR02858">
    <property type="entry name" value="spore_III_AA"/>
    <property type="match status" value="1"/>
</dbReference>
<dbReference type="InterPro" id="IPR027417">
    <property type="entry name" value="P-loop_NTPase"/>
</dbReference>
<dbReference type="InterPro" id="IPR014217">
    <property type="entry name" value="Spore_III_AA"/>
</dbReference>